<dbReference type="PANTHER" id="PTHR42830:SF2">
    <property type="entry name" value="OSMC_OHR FAMILY PROTEIN"/>
    <property type="match status" value="1"/>
</dbReference>
<dbReference type="Proteomes" id="UP000606044">
    <property type="component" value="Unassembled WGS sequence"/>
</dbReference>
<dbReference type="InterPro" id="IPR052707">
    <property type="entry name" value="OsmC_Ohr_Peroxiredoxin"/>
</dbReference>
<dbReference type="RefSeq" id="WP_188574441.1">
    <property type="nucleotide sequence ID" value="NZ_BMCT01000001.1"/>
</dbReference>
<gene>
    <name evidence="1" type="ORF">GCM10007301_01330</name>
</gene>
<organism evidence="1 2">
    <name type="scientific">Azorhizobium oxalatiphilum</name>
    <dbReference type="NCBI Taxonomy" id="980631"/>
    <lineage>
        <taxon>Bacteria</taxon>
        <taxon>Pseudomonadati</taxon>
        <taxon>Pseudomonadota</taxon>
        <taxon>Alphaproteobacteria</taxon>
        <taxon>Hyphomicrobiales</taxon>
        <taxon>Xanthobacteraceae</taxon>
        <taxon>Azorhizobium</taxon>
    </lineage>
</organism>
<name>A0A917BKI2_9HYPH</name>
<sequence>MAHLYTATIRWERGEAVFTDGRYSRAHRLIFDGLEVPGSSAPSSVRVPLSREDALDPEEAVVAALSSCHMLFFLDFARRAGFTVDSYTDAATGEMAPNDKGKLYLATITLKPNVVFSGSKAPTAEEVEALHHHAHEECYIANSVRGDVLVLPEFSVI</sequence>
<dbReference type="InterPro" id="IPR015946">
    <property type="entry name" value="KH_dom-like_a/b"/>
</dbReference>
<protein>
    <submittedName>
        <fullName evidence="1">Peroxiredoxin</fullName>
    </submittedName>
</protein>
<evidence type="ECO:0000313" key="1">
    <source>
        <dbReference type="EMBL" id="GGF45548.1"/>
    </source>
</evidence>
<dbReference type="AlphaFoldDB" id="A0A917BKI2"/>
<comment type="caution">
    <text evidence="1">The sequence shown here is derived from an EMBL/GenBank/DDBJ whole genome shotgun (WGS) entry which is preliminary data.</text>
</comment>
<dbReference type="InterPro" id="IPR003718">
    <property type="entry name" value="OsmC/Ohr_fam"/>
</dbReference>
<dbReference type="InterPro" id="IPR036102">
    <property type="entry name" value="OsmC/Ohrsf"/>
</dbReference>
<evidence type="ECO:0000313" key="2">
    <source>
        <dbReference type="Proteomes" id="UP000606044"/>
    </source>
</evidence>
<dbReference type="EMBL" id="BMCT01000001">
    <property type="protein sequence ID" value="GGF45548.1"/>
    <property type="molecule type" value="Genomic_DNA"/>
</dbReference>
<reference evidence="1" key="1">
    <citation type="journal article" date="2014" name="Int. J. Syst. Evol. Microbiol.">
        <title>Complete genome sequence of Corynebacterium casei LMG S-19264T (=DSM 44701T), isolated from a smear-ripened cheese.</title>
        <authorList>
            <consortium name="US DOE Joint Genome Institute (JGI-PGF)"/>
            <person name="Walter F."/>
            <person name="Albersmeier A."/>
            <person name="Kalinowski J."/>
            <person name="Ruckert C."/>
        </authorList>
    </citation>
    <scope>NUCLEOTIDE SEQUENCE</scope>
    <source>
        <strain evidence="1">CCM 7897</strain>
    </source>
</reference>
<dbReference type="SUPFAM" id="SSF82784">
    <property type="entry name" value="OsmC-like"/>
    <property type="match status" value="1"/>
</dbReference>
<dbReference type="PANTHER" id="PTHR42830">
    <property type="entry name" value="OSMOTICALLY INDUCIBLE FAMILY PROTEIN"/>
    <property type="match status" value="1"/>
</dbReference>
<dbReference type="Pfam" id="PF02566">
    <property type="entry name" value="OsmC"/>
    <property type="match status" value="1"/>
</dbReference>
<keyword evidence="2" id="KW-1185">Reference proteome</keyword>
<accession>A0A917BKI2</accession>
<dbReference type="Gene3D" id="3.30.300.20">
    <property type="match status" value="1"/>
</dbReference>
<reference evidence="1" key="2">
    <citation type="submission" date="2020-09" db="EMBL/GenBank/DDBJ databases">
        <authorList>
            <person name="Sun Q."/>
            <person name="Sedlacek I."/>
        </authorList>
    </citation>
    <scope>NUCLEOTIDE SEQUENCE</scope>
    <source>
        <strain evidence="1">CCM 7897</strain>
    </source>
</reference>
<proteinExistence type="predicted"/>